<feature type="region of interest" description="Disordered" evidence="1">
    <location>
        <begin position="111"/>
        <end position="164"/>
    </location>
</feature>
<proteinExistence type="predicted"/>
<dbReference type="Proteomes" id="UP001056535">
    <property type="component" value="Chromosome"/>
</dbReference>
<dbReference type="EMBL" id="CP099490">
    <property type="protein sequence ID" value="USQ77558.1"/>
    <property type="molecule type" value="Genomic_DNA"/>
</dbReference>
<name>A0ABY4YLH1_9MICO</name>
<feature type="region of interest" description="Disordered" evidence="1">
    <location>
        <begin position="32"/>
        <end position="65"/>
    </location>
</feature>
<feature type="compositionally biased region" description="Basic and acidic residues" evidence="1">
    <location>
        <begin position="139"/>
        <end position="152"/>
    </location>
</feature>
<evidence type="ECO:0000313" key="2">
    <source>
        <dbReference type="EMBL" id="USQ77558.1"/>
    </source>
</evidence>
<evidence type="ECO:0000313" key="3">
    <source>
        <dbReference type="Proteomes" id="UP001056535"/>
    </source>
</evidence>
<sequence length="164" mass="17049">MAEPAGSGPVEQEARQLVEAAARWLAAVPDTGAYADRADEQESDTEGSAGTGPGPGFGEDVDGSAGAEHLCRSCPWCRAKAAVGPIGADTLDSVAHLLSAAAESLSLFAQSRREAQRRDEAGPDSGAQDEAPPQGEDSEERRDVPGHSRHDEQSDDSEGAPRWA</sequence>
<evidence type="ECO:0000256" key="1">
    <source>
        <dbReference type="SAM" id="MobiDB-lite"/>
    </source>
</evidence>
<organism evidence="2 3">
    <name type="scientific">Ornithinimicrobium cryptoxanthini</name>
    <dbReference type="NCBI Taxonomy" id="2934161"/>
    <lineage>
        <taxon>Bacteria</taxon>
        <taxon>Bacillati</taxon>
        <taxon>Actinomycetota</taxon>
        <taxon>Actinomycetes</taxon>
        <taxon>Micrococcales</taxon>
        <taxon>Ornithinimicrobiaceae</taxon>
        <taxon>Ornithinimicrobium</taxon>
    </lineage>
</organism>
<gene>
    <name evidence="2" type="ORF">NF557_06535</name>
</gene>
<accession>A0ABY4YLH1</accession>
<protein>
    <submittedName>
        <fullName evidence="2">Uncharacterized protein</fullName>
    </submittedName>
</protein>
<keyword evidence="3" id="KW-1185">Reference proteome</keyword>
<dbReference type="RefSeq" id="WP_252622813.1">
    <property type="nucleotide sequence ID" value="NZ_CP099490.1"/>
</dbReference>
<feature type="compositionally biased region" description="Basic and acidic residues" evidence="1">
    <location>
        <begin position="111"/>
        <end position="121"/>
    </location>
</feature>
<reference evidence="2" key="1">
    <citation type="submission" date="2022-06" db="EMBL/GenBank/DDBJ databases">
        <title>Ornithinimicrobium JY.X270.</title>
        <authorList>
            <person name="Huang Y."/>
        </authorList>
    </citation>
    <scope>NUCLEOTIDE SEQUENCE</scope>
    <source>
        <strain evidence="2">JY.X270</strain>
    </source>
</reference>